<dbReference type="Proteomes" id="UP000023152">
    <property type="component" value="Unassembled WGS sequence"/>
</dbReference>
<comment type="caution">
    <text evidence="5">The sequence shown here is derived from an EMBL/GenBank/DDBJ whole genome shotgun (WGS) entry which is preliminary data.</text>
</comment>
<keyword evidence="4" id="KW-0460">Magnesium</keyword>
<dbReference type="OrthoDB" id="5817230at2759"/>
<dbReference type="GO" id="GO:0005834">
    <property type="term" value="C:heterotrimeric G-protein complex"/>
    <property type="evidence" value="ECO:0007669"/>
    <property type="project" value="TreeGrafter"/>
</dbReference>
<protein>
    <submittedName>
        <fullName evidence="5">Guanine nucleotide-binding protein alpha-1 subunit</fullName>
    </submittedName>
</protein>
<feature type="binding site" evidence="4">
    <location>
        <position position="19"/>
    </location>
    <ligand>
        <name>Mg(2+)</name>
        <dbReference type="ChEBI" id="CHEBI:18420"/>
    </ligand>
</feature>
<keyword evidence="6" id="KW-1185">Reference proteome</keyword>
<reference evidence="5 6" key="1">
    <citation type="journal article" date="2013" name="Curr. Biol.">
        <title>The Genome of the Foraminiferan Reticulomyxa filosa.</title>
        <authorList>
            <person name="Glockner G."/>
            <person name="Hulsmann N."/>
            <person name="Schleicher M."/>
            <person name="Noegel A.A."/>
            <person name="Eichinger L."/>
            <person name="Gallinger C."/>
            <person name="Pawlowski J."/>
            <person name="Sierra R."/>
            <person name="Euteneuer U."/>
            <person name="Pillet L."/>
            <person name="Moustafa A."/>
            <person name="Platzer M."/>
            <person name="Groth M."/>
            <person name="Szafranski K."/>
            <person name="Schliwa M."/>
        </authorList>
    </citation>
    <scope>NUCLEOTIDE SEQUENCE [LARGE SCALE GENOMIC DNA]</scope>
</reference>
<evidence type="ECO:0000256" key="2">
    <source>
        <dbReference type="ARBA" id="ARBA00022741"/>
    </source>
</evidence>
<dbReference type="AlphaFoldDB" id="X6NEH8"/>
<dbReference type="GO" id="GO:0005737">
    <property type="term" value="C:cytoplasm"/>
    <property type="evidence" value="ECO:0007669"/>
    <property type="project" value="TreeGrafter"/>
</dbReference>
<evidence type="ECO:0000313" key="6">
    <source>
        <dbReference type="Proteomes" id="UP000023152"/>
    </source>
</evidence>
<dbReference type="Pfam" id="PF00503">
    <property type="entry name" value="G-alpha"/>
    <property type="match status" value="1"/>
</dbReference>
<organism evidence="5 6">
    <name type="scientific">Reticulomyxa filosa</name>
    <dbReference type="NCBI Taxonomy" id="46433"/>
    <lineage>
        <taxon>Eukaryota</taxon>
        <taxon>Sar</taxon>
        <taxon>Rhizaria</taxon>
        <taxon>Retaria</taxon>
        <taxon>Foraminifera</taxon>
        <taxon>Monothalamids</taxon>
        <taxon>Reticulomyxidae</taxon>
        <taxon>Reticulomyxa</taxon>
    </lineage>
</organism>
<dbReference type="EMBL" id="ASPP01009394">
    <property type="protein sequence ID" value="ETO24164.1"/>
    <property type="molecule type" value="Genomic_DNA"/>
</dbReference>
<dbReference type="GO" id="GO:0031683">
    <property type="term" value="F:G-protein beta/gamma-subunit complex binding"/>
    <property type="evidence" value="ECO:0007669"/>
    <property type="project" value="InterPro"/>
</dbReference>
<dbReference type="GO" id="GO:0005525">
    <property type="term" value="F:GTP binding"/>
    <property type="evidence" value="ECO:0007669"/>
    <property type="project" value="UniProtKB-KW"/>
</dbReference>
<accession>X6NEH8</accession>
<dbReference type="SUPFAM" id="SSF47895">
    <property type="entry name" value="Transducin (alpha subunit), insertion domain"/>
    <property type="match status" value="1"/>
</dbReference>
<dbReference type="PANTHER" id="PTHR10218">
    <property type="entry name" value="GTP-BINDING PROTEIN ALPHA SUBUNIT"/>
    <property type="match status" value="1"/>
</dbReference>
<dbReference type="InterPro" id="IPR001019">
    <property type="entry name" value="Gprotein_alpha_su"/>
</dbReference>
<feature type="binding site" evidence="4">
    <location>
        <position position="171"/>
    </location>
    <ligand>
        <name>Mg(2+)</name>
        <dbReference type="ChEBI" id="CHEBI:18420"/>
    </ligand>
</feature>
<dbReference type="GO" id="GO:0007188">
    <property type="term" value="P:adenylate cyclase-modulating G protein-coupled receptor signaling pathway"/>
    <property type="evidence" value="ECO:0007669"/>
    <property type="project" value="TreeGrafter"/>
</dbReference>
<dbReference type="PRINTS" id="PR00318">
    <property type="entry name" value="GPROTEINA"/>
</dbReference>
<evidence type="ECO:0000256" key="3">
    <source>
        <dbReference type="ARBA" id="ARBA00023134"/>
    </source>
</evidence>
<evidence type="ECO:0000256" key="4">
    <source>
        <dbReference type="PIRSR" id="PIRSR601019-2"/>
    </source>
</evidence>
<keyword evidence="2" id="KW-0547">Nucleotide-binding</keyword>
<dbReference type="PANTHER" id="PTHR10218:SF302">
    <property type="entry name" value="GUANINE NUCLEOTIDE-BINDING PROTEIN ALPHA-5 SUBUNIT"/>
    <property type="match status" value="1"/>
</dbReference>
<dbReference type="GO" id="GO:0003924">
    <property type="term" value="F:GTPase activity"/>
    <property type="evidence" value="ECO:0007669"/>
    <property type="project" value="InterPro"/>
</dbReference>
<keyword evidence="3" id="KW-0342">GTP-binding</keyword>
<dbReference type="GO" id="GO:0001664">
    <property type="term" value="F:G protein-coupled receptor binding"/>
    <property type="evidence" value="ECO:0007669"/>
    <property type="project" value="TreeGrafter"/>
</dbReference>
<evidence type="ECO:0000313" key="5">
    <source>
        <dbReference type="EMBL" id="ETO24164.1"/>
    </source>
</evidence>
<dbReference type="Gene3D" id="1.10.400.10">
    <property type="entry name" value="GI Alpha 1, domain 2-like"/>
    <property type="match status" value="1"/>
</dbReference>
<dbReference type="PROSITE" id="PS51882">
    <property type="entry name" value="G_ALPHA"/>
    <property type="match status" value="1"/>
</dbReference>
<gene>
    <name evidence="5" type="ORF">RFI_12993</name>
</gene>
<dbReference type="GO" id="GO:0046872">
    <property type="term" value="F:metal ion binding"/>
    <property type="evidence" value="ECO:0007669"/>
    <property type="project" value="UniProtKB-KW"/>
</dbReference>
<dbReference type="InterPro" id="IPR011025">
    <property type="entry name" value="GproteinA_insert"/>
</dbReference>
<proteinExistence type="predicted"/>
<evidence type="ECO:0000256" key="1">
    <source>
        <dbReference type="ARBA" id="ARBA00022723"/>
    </source>
</evidence>
<keyword evidence="1 4" id="KW-0479">Metal-binding</keyword>
<sequence length="181" mass="20670">MDITQYVNVKKKIGASGKSTIFKNLRKSKGDVICDLSTIEETANAVRSNLVQYMVKMLIKSQQIYDMDKEANKGCLIPDEPKTLDYARIVLKYGQHNFADDTLAANTDIEELGTAIDYLWKVSAIQETFKRRGLLYSFPDNLEFFYDKCLTVMSTKYAPTEEDVIKARVRTTGKVLRNLFL</sequence>
<name>X6NEH8_RETFI</name>